<accession>A0A1H4D203</accession>
<evidence type="ECO:0000256" key="2">
    <source>
        <dbReference type="SAM" id="MobiDB-lite"/>
    </source>
</evidence>
<dbReference type="Pfam" id="PF13240">
    <property type="entry name" value="Zn_Ribbon_1"/>
    <property type="match status" value="1"/>
</dbReference>
<sequence>MALLNTLNDFAKNVGEKTSGTLEATKLVTKIMAQRKIITEAEQKIGEYYYKKISEDGTPDDEVKAYFDQIAEIQENIDEMEARIAAIKAAAENPLDPGKKLCAHCGAVIPVKSKFCPECGAPNAVEEATVVEPGDENTEESQGGSTEDAEGSAAEGAETDPHTEA</sequence>
<evidence type="ECO:0000259" key="3">
    <source>
        <dbReference type="Pfam" id="PF13240"/>
    </source>
</evidence>
<dbReference type="AlphaFoldDB" id="A0A1H4D203"/>
<dbReference type="EMBL" id="FNRK01000020">
    <property type="protein sequence ID" value="SEA66803.1"/>
    <property type="molecule type" value="Genomic_DNA"/>
</dbReference>
<keyword evidence="5" id="KW-1185">Reference proteome</keyword>
<name>A0A1H4D203_9FIRM</name>
<dbReference type="Proteomes" id="UP000199394">
    <property type="component" value="Unassembled WGS sequence"/>
</dbReference>
<reference evidence="4 5" key="1">
    <citation type="submission" date="2016-10" db="EMBL/GenBank/DDBJ databases">
        <authorList>
            <person name="de Groot N.N."/>
        </authorList>
    </citation>
    <scope>NUCLEOTIDE SEQUENCE [LARGE SCALE GENOMIC DNA]</scope>
    <source>
        <strain evidence="4 5">SR12</strain>
    </source>
</reference>
<feature type="compositionally biased region" description="Low complexity" evidence="2">
    <location>
        <begin position="143"/>
        <end position="156"/>
    </location>
</feature>
<evidence type="ECO:0000313" key="4">
    <source>
        <dbReference type="EMBL" id="SEA66803.1"/>
    </source>
</evidence>
<gene>
    <name evidence="4" type="ORF">SAMN04515656_1205</name>
</gene>
<keyword evidence="1" id="KW-0175">Coiled coil</keyword>
<dbReference type="STRING" id="81409.SAMN04515656_1205"/>
<proteinExistence type="predicted"/>
<protein>
    <submittedName>
        <fullName evidence="4">Zinc-ribbon domain-containing protein</fullName>
    </submittedName>
</protein>
<dbReference type="RefSeq" id="WP_090308608.1">
    <property type="nucleotide sequence ID" value="NZ_FNRK01000020.1"/>
</dbReference>
<evidence type="ECO:0000256" key="1">
    <source>
        <dbReference type="SAM" id="Coils"/>
    </source>
</evidence>
<dbReference type="OrthoDB" id="9788304at2"/>
<dbReference type="InterPro" id="IPR026870">
    <property type="entry name" value="Zinc_ribbon_dom"/>
</dbReference>
<evidence type="ECO:0000313" key="5">
    <source>
        <dbReference type="Proteomes" id="UP000199394"/>
    </source>
</evidence>
<feature type="region of interest" description="Disordered" evidence="2">
    <location>
        <begin position="125"/>
        <end position="165"/>
    </location>
</feature>
<feature type="domain" description="Zinc-ribbon" evidence="3">
    <location>
        <begin position="102"/>
        <end position="122"/>
    </location>
</feature>
<organism evidence="4 5">
    <name type="scientific">Eubacterium aggregans</name>
    <dbReference type="NCBI Taxonomy" id="81409"/>
    <lineage>
        <taxon>Bacteria</taxon>
        <taxon>Bacillati</taxon>
        <taxon>Bacillota</taxon>
        <taxon>Clostridia</taxon>
        <taxon>Eubacteriales</taxon>
        <taxon>Eubacteriaceae</taxon>
        <taxon>Eubacterium</taxon>
    </lineage>
</organism>
<feature type="coiled-coil region" evidence="1">
    <location>
        <begin position="63"/>
        <end position="90"/>
    </location>
</feature>